<dbReference type="SUPFAM" id="SSF50956">
    <property type="entry name" value="Thermostable phytase (3-phytase)"/>
    <property type="match status" value="1"/>
</dbReference>
<evidence type="ECO:0000313" key="4">
    <source>
        <dbReference type="EMBL" id="MCO7546284.1"/>
    </source>
</evidence>
<evidence type="ECO:0000256" key="1">
    <source>
        <dbReference type="ARBA" id="ARBA00004236"/>
    </source>
</evidence>
<evidence type="ECO:0000256" key="2">
    <source>
        <dbReference type="ARBA" id="ARBA00022475"/>
    </source>
</evidence>
<evidence type="ECO:0000256" key="3">
    <source>
        <dbReference type="ARBA" id="ARBA00023136"/>
    </source>
</evidence>
<accession>A0AA41WIU9</accession>
<dbReference type="EMBL" id="JAMYBS010000022">
    <property type="protein sequence ID" value="MCO7546284.1"/>
    <property type="molecule type" value="Genomic_DNA"/>
</dbReference>
<evidence type="ECO:0000313" key="5">
    <source>
        <dbReference type="Proteomes" id="UP001165292"/>
    </source>
</evidence>
<dbReference type="RefSeq" id="WP_058077903.1">
    <property type="nucleotide sequence ID" value="NZ_DALZTK010000003.1"/>
</dbReference>
<keyword evidence="2" id="KW-1003">Cell membrane</keyword>
<proteinExistence type="predicted"/>
<dbReference type="CDD" id="cd09971">
    <property type="entry name" value="SdiA-regulated"/>
    <property type="match status" value="1"/>
</dbReference>
<name>A0AA41WIU9_9GAMM</name>
<protein>
    <submittedName>
        <fullName evidence="4">SdiA-regulated domain-containing protein</fullName>
    </submittedName>
</protein>
<dbReference type="Proteomes" id="UP001165292">
    <property type="component" value="Unassembled WGS sequence"/>
</dbReference>
<organism evidence="4 5">
    <name type="scientific">Stutzerimonas nitrititolerans</name>
    <dbReference type="NCBI Taxonomy" id="2482751"/>
    <lineage>
        <taxon>Bacteria</taxon>
        <taxon>Pseudomonadati</taxon>
        <taxon>Pseudomonadota</taxon>
        <taxon>Gammaproteobacteria</taxon>
        <taxon>Pseudomonadales</taxon>
        <taxon>Pseudomonadaceae</taxon>
        <taxon>Stutzerimonas</taxon>
    </lineage>
</organism>
<comment type="subcellular location">
    <subcellularLocation>
        <location evidence="1">Cell membrane</location>
    </subcellularLocation>
</comment>
<dbReference type="GO" id="GO:0005886">
    <property type="term" value="C:plasma membrane"/>
    <property type="evidence" value="ECO:0007669"/>
    <property type="project" value="UniProtKB-SubCell"/>
</dbReference>
<dbReference type="AlphaFoldDB" id="A0AA41WIU9"/>
<gene>
    <name evidence="4" type="ORF">NJF43_16110</name>
</gene>
<sequence>MKHGFLRYSLVALAAGLLLLAVLAGQQFRLFERAWFNTIAWFQQDQRRERSLWLPGYRAEIQAKAVEGLADDLSALTFDQERRVLVSVTNQPPQLVELSLDGELLRTVELRGFTDPEAIEYIAPGLFVIADERDQRLVEVRLDADARVFDAAGAPQLSLGIGLNGNKGLEGLAYDPLSETLLVAKERNPVRIFGIRGFLHRQPEAALDVEVLEDVERDARLFLRDLSSLDFDAASGHLLVLSDESRLLLEVDRDGRPISSLSLLAGQHGLERSVPQAEGVALDDRGVLYLISEPNLFYRFVPR</sequence>
<comment type="caution">
    <text evidence="4">The sequence shown here is derived from an EMBL/GenBank/DDBJ whole genome shotgun (WGS) entry which is preliminary data.</text>
</comment>
<keyword evidence="3" id="KW-0472">Membrane</keyword>
<reference evidence="4" key="1">
    <citation type="submission" date="2022-06" db="EMBL/GenBank/DDBJ databases">
        <title>Detection of beta-lactamases in bacteria of animal origin.</title>
        <authorList>
            <person name="Mlynarcik P."/>
            <person name="Zdarska V."/>
            <person name="Chudobova H."/>
            <person name="Prochazkova P."/>
            <person name="Hricova K."/>
            <person name="Mezerova K."/>
            <person name="Bardon J."/>
            <person name="Dolejska M."/>
            <person name="Sukkar I."/>
            <person name="Kolar M."/>
        </authorList>
    </citation>
    <scope>NUCLEOTIDE SEQUENCE</scope>
    <source>
        <strain evidence="4">S 300-3</strain>
    </source>
</reference>
<dbReference type="InterPro" id="IPR009722">
    <property type="entry name" value="YjiK/CarP"/>
</dbReference>
<dbReference type="Pfam" id="PF06977">
    <property type="entry name" value="SdiA-regulated"/>
    <property type="match status" value="1"/>
</dbReference>